<feature type="active site" description="Proton donor/acceptor" evidence="13">
    <location>
        <position position="312"/>
    </location>
</feature>
<dbReference type="Pfam" id="PF02244">
    <property type="entry name" value="Propep_M14"/>
    <property type="match status" value="1"/>
</dbReference>
<evidence type="ECO:0000313" key="16">
    <source>
        <dbReference type="Proteomes" id="UP000078542"/>
    </source>
</evidence>
<evidence type="ECO:0000256" key="1">
    <source>
        <dbReference type="ARBA" id="ARBA00001947"/>
    </source>
</evidence>
<keyword evidence="16" id="KW-1185">Reference proteome</keyword>
<keyword evidence="11" id="KW-1015">Disulfide bond</keyword>
<evidence type="ECO:0000256" key="3">
    <source>
        <dbReference type="ARBA" id="ARBA00005988"/>
    </source>
</evidence>
<dbReference type="PANTHER" id="PTHR11705">
    <property type="entry name" value="PROTEASE FAMILY M14 CARBOXYPEPTIDASE A,B"/>
    <property type="match status" value="1"/>
</dbReference>
<accession>A0A195CUQ5</accession>
<comment type="cofactor">
    <cofactor evidence="1">
        <name>Zn(2+)</name>
        <dbReference type="ChEBI" id="CHEBI:29105"/>
    </cofactor>
</comment>
<keyword evidence="6" id="KW-0645">Protease</keyword>
<evidence type="ECO:0000256" key="9">
    <source>
        <dbReference type="ARBA" id="ARBA00022833"/>
    </source>
</evidence>
<gene>
    <name evidence="15" type="ORF">ALC62_05018</name>
</gene>
<dbReference type="FunFam" id="3.40.630.10:FF:000040">
    <property type="entry name" value="zinc carboxypeptidase"/>
    <property type="match status" value="1"/>
</dbReference>
<dbReference type="CDD" id="cd03860">
    <property type="entry name" value="M14_CP_A-B_like"/>
    <property type="match status" value="1"/>
</dbReference>
<dbReference type="PANTHER" id="PTHR11705:SF153">
    <property type="entry name" value="ZINC CARBOXYPEPTIDASE A 1-LIKE PROTEIN"/>
    <property type="match status" value="1"/>
</dbReference>
<dbReference type="InterPro" id="IPR057246">
    <property type="entry name" value="CARBOXYPEPT_ZN_1"/>
</dbReference>
<dbReference type="PRINTS" id="PR00765">
    <property type="entry name" value="CRBOXYPTASEA"/>
</dbReference>
<dbReference type="InterPro" id="IPR000834">
    <property type="entry name" value="Peptidase_M14"/>
</dbReference>
<dbReference type="SUPFAM" id="SSF54897">
    <property type="entry name" value="Protease propeptides/inhibitors"/>
    <property type="match status" value="1"/>
</dbReference>
<evidence type="ECO:0000256" key="13">
    <source>
        <dbReference type="PROSITE-ProRule" id="PRU01379"/>
    </source>
</evidence>
<evidence type="ECO:0000259" key="14">
    <source>
        <dbReference type="PROSITE" id="PS52035"/>
    </source>
</evidence>
<evidence type="ECO:0000256" key="2">
    <source>
        <dbReference type="ARBA" id="ARBA00004613"/>
    </source>
</evidence>
<keyword evidence="5 15" id="KW-0121">Carboxypeptidase</keyword>
<dbReference type="PROSITE" id="PS00132">
    <property type="entry name" value="CARBOXYPEPT_ZN_1"/>
    <property type="match status" value="1"/>
</dbReference>
<dbReference type="SMART" id="SM00631">
    <property type="entry name" value="Zn_pept"/>
    <property type="match status" value="1"/>
</dbReference>
<evidence type="ECO:0000313" key="15">
    <source>
        <dbReference type="EMBL" id="KYN04252.1"/>
    </source>
</evidence>
<keyword evidence="9" id="KW-0862">Zinc</keyword>
<dbReference type="InterPro" id="IPR003146">
    <property type="entry name" value="M14A_act_pep"/>
</dbReference>
<dbReference type="PROSITE" id="PS00133">
    <property type="entry name" value="CARBOXYPEPT_ZN_2"/>
    <property type="match status" value="1"/>
</dbReference>
<dbReference type="Pfam" id="PF00246">
    <property type="entry name" value="Peptidase_M14"/>
    <property type="match status" value="1"/>
</dbReference>
<comment type="similarity">
    <text evidence="3 13">Belongs to the peptidase M14 family.</text>
</comment>
<evidence type="ECO:0000256" key="10">
    <source>
        <dbReference type="ARBA" id="ARBA00023049"/>
    </source>
</evidence>
<protein>
    <submittedName>
        <fullName evidence="15">Zinc carboxypeptidase A 1</fullName>
    </submittedName>
</protein>
<proteinExistence type="inferred from homology"/>
<evidence type="ECO:0000256" key="5">
    <source>
        <dbReference type="ARBA" id="ARBA00022645"/>
    </source>
</evidence>
<reference evidence="15 16" key="1">
    <citation type="submission" date="2016-03" db="EMBL/GenBank/DDBJ databases">
        <title>Cyphomyrmex costatus WGS genome.</title>
        <authorList>
            <person name="Nygaard S."/>
            <person name="Hu H."/>
            <person name="Boomsma J."/>
            <person name="Zhang G."/>
        </authorList>
    </citation>
    <scope>NUCLEOTIDE SEQUENCE [LARGE SCALE GENOMIC DNA]</scope>
    <source>
        <strain evidence="15">MS0001</strain>
        <tissue evidence="15">Whole body</tissue>
    </source>
</reference>
<dbReference type="EMBL" id="KQ977279">
    <property type="protein sequence ID" value="KYN04252.1"/>
    <property type="molecule type" value="Genomic_DNA"/>
</dbReference>
<dbReference type="STRING" id="456900.A0A195CUQ5"/>
<keyword evidence="7" id="KW-0479">Metal-binding</keyword>
<dbReference type="PROSITE" id="PS52035">
    <property type="entry name" value="PEPTIDASE_M14"/>
    <property type="match status" value="1"/>
</dbReference>
<feature type="domain" description="Peptidase M14" evidence="14">
    <location>
        <begin position="48"/>
        <end position="346"/>
    </location>
</feature>
<comment type="subcellular location">
    <subcellularLocation>
        <location evidence="2">Secreted</location>
    </subcellularLocation>
</comment>
<evidence type="ECO:0000256" key="12">
    <source>
        <dbReference type="ARBA" id="ARBA00057299"/>
    </source>
</evidence>
<evidence type="ECO:0000256" key="8">
    <source>
        <dbReference type="ARBA" id="ARBA00022801"/>
    </source>
</evidence>
<keyword evidence="4" id="KW-0964">Secreted</keyword>
<comment type="function">
    <text evidence="12">Involved in the digestion of the blood meal.</text>
</comment>
<dbReference type="Gene3D" id="3.40.630.10">
    <property type="entry name" value="Zn peptidases"/>
    <property type="match status" value="1"/>
</dbReference>
<dbReference type="GO" id="GO:0008270">
    <property type="term" value="F:zinc ion binding"/>
    <property type="evidence" value="ECO:0007669"/>
    <property type="project" value="InterPro"/>
</dbReference>
<dbReference type="GO" id="GO:0004181">
    <property type="term" value="F:metallocarboxypeptidase activity"/>
    <property type="evidence" value="ECO:0007669"/>
    <property type="project" value="InterPro"/>
</dbReference>
<evidence type="ECO:0000256" key="6">
    <source>
        <dbReference type="ARBA" id="ARBA00022670"/>
    </source>
</evidence>
<evidence type="ECO:0000256" key="11">
    <source>
        <dbReference type="ARBA" id="ARBA00023157"/>
    </source>
</evidence>
<keyword evidence="10" id="KW-0482">Metalloprotease</keyword>
<name>A0A195CUQ5_9HYME</name>
<dbReference type="GO" id="GO:0006508">
    <property type="term" value="P:proteolysis"/>
    <property type="evidence" value="ECO:0007669"/>
    <property type="project" value="UniProtKB-KW"/>
</dbReference>
<dbReference type="SUPFAM" id="SSF53187">
    <property type="entry name" value="Zn-dependent exopeptidases"/>
    <property type="match status" value="1"/>
</dbReference>
<dbReference type="GO" id="GO:0005615">
    <property type="term" value="C:extracellular space"/>
    <property type="evidence" value="ECO:0007669"/>
    <property type="project" value="TreeGrafter"/>
</dbReference>
<sequence>MVAPHKLSEFFEIMAQIKAPYKVFIENVQALINRAVPAKMSTTFDFNSYHVLETIYKNLDDLEKLYPNQVQTIVGGKTHEGRQIKGVKLSFKPNNPAVFIEGGIHAREWISTAVVMYILHQLLKSNNPEIRALAESNDWYIFPSFNPDGYVYTHTKNRLWRKTRKPYGLGCFGSDPNRNWGYKWNEGGSSNFPCSETYAGSAPFSEIETQSMSKYISTISNKLYAYIAFHSYSQLLLFPYGHTIAHLDNYDDLYNIGKKAITALSKRYGTTYTVGNVAETICLLFLFPDVASGGSMDWVKGNYGTPITYTYELRDQGRYGFLLPPNQIIPTGEETMDSLLAMFKESKARGYPKKIRKH</sequence>
<keyword evidence="8" id="KW-0378">Hydrolase</keyword>
<dbReference type="InterPro" id="IPR057247">
    <property type="entry name" value="CARBOXYPEPT_ZN_2"/>
</dbReference>
<dbReference type="Proteomes" id="UP000078542">
    <property type="component" value="Unassembled WGS sequence"/>
</dbReference>
<dbReference type="AlphaFoldDB" id="A0A195CUQ5"/>
<evidence type="ECO:0000256" key="7">
    <source>
        <dbReference type="ARBA" id="ARBA00022723"/>
    </source>
</evidence>
<evidence type="ECO:0000256" key="4">
    <source>
        <dbReference type="ARBA" id="ARBA00022525"/>
    </source>
</evidence>
<organism evidence="15 16">
    <name type="scientific">Cyphomyrmex costatus</name>
    <dbReference type="NCBI Taxonomy" id="456900"/>
    <lineage>
        <taxon>Eukaryota</taxon>
        <taxon>Metazoa</taxon>
        <taxon>Ecdysozoa</taxon>
        <taxon>Arthropoda</taxon>
        <taxon>Hexapoda</taxon>
        <taxon>Insecta</taxon>
        <taxon>Pterygota</taxon>
        <taxon>Neoptera</taxon>
        <taxon>Endopterygota</taxon>
        <taxon>Hymenoptera</taxon>
        <taxon>Apocrita</taxon>
        <taxon>Aculeata</taxon>
        <taxon>Formicoidea</taxon>
        <taxon>Formicidae</taxon>
        <taxon>Myrmicinae</taxon>
        <taxon>Cyphomyrmex</taxon>
    </lineage>
</organism>